<evidence type="ECO:0000313" key="3">
    <source>
        <dbReference type="Proteomes" id="UP000076744"/>
    </source>
</evidence>
<feature type="compositionally biased region" description="Pro residues" evidence="1">
    <location>
        <begin position="73"/>
        <end position="83"/>
    </location>
</feature>
<feature type="compositionally biased region" description="Low complexity" evidence="1">
    <location>
        <begin position="848"/>
        <end position="862"/>
    </location>
</feature>
<organism evidence="2 3">
    <name type="scientific">Cordyceps fumosorosea (strain ARSEF 2679)</name>
    <name type="common">Isaria fumosorosea</name>
    <dbReference type="NCBI Taxonomy" id="1081104"/>
    <lineage>
        <taxon>Eukaryota</taxon>
        <taxon>Fungi</taxon>
        <taxon>Dikarya</taxon>
        <taxon>Ascomycota</taxon>
        <taxon>Pezizomycotina</taxon>
        <taxon>Sordariomycetes</taxon>
        <taxon>Hypocreomycetidae</taxon>
        <taxon>Hypocreales</taxon>
        <taxon>Cordycipitaceae</taxon>
        <taxon>Cordyceps</taxon>
    </lineage>
</organism>
<reference evidence="2 3" key="1">
    <citation type="journal article" date="2016" name="Genome Biol. Evol.">
        <title>Divergent and convergent evolution of fungal pathogenicity.</title>
        <authorList>
            <person name="Shang Y."/>
            <person name="Xiao G."/>
            <person name="Zheng P."/>
            <person name="Cen K."/>
            <person name="Zhan S."/>
            <person name="Wang C."/>
        </authorList>
    </citation>
    <scope>NUCLEOTIDE SEQUENCE [LARGE SCALE GENOMIC DNA]</scope>
    <source>
        <strain evidence="2 3">ARSEF 2679</strain>
    </source>
</reference>
<feature type="compositionally biased region" description="Basic and acidic residues" evidence="1">
    <location>
        <begin position="33"/>
        <end position="43"/>
    </location>
</feature>
<feature type="region of interest" description="Disordered" evidence="1">
    <location>
        <begin position="108"/>
        <end position="144"/>
    </location>
</feature>
<dbReference type="PANTHER" id="PTHR38700">
    <property type="entry name" value="YALI0E22418P"/>
    <property type="match status" value="1"/>
</dbReference>
<dbReference type="InterPro" id="IPR011993">
    <property type="entry name" value="PH-like_dom_sf"/>
</dbReference>
<evidence type="ECO:0000313" key="2">
    <source>
        <dbReference type="EMBL" id="OAA74079.1"/>
    </source>
</evidence>
<comment type="caution">
    <text evidence="2">The sequence shown here is derived from an EMBL/GenBank/DDBJ whole genome shotgun (WGS) entry which is preliminary data.</text>
</comment>
<dbReference type="STRING" id="1081104.A0A162N1N0"/>
<feature type="compositionally biased region" description="Low complexity" evidence="1">
    <location>
        <begin position="568"/>
        <end position="592"/>
    </location>
</feature>
<dbReference type="Gene3D" id="2.30.29.30">
    <property type="entry name" value="Pleckstrin-homology domain (PH domain)/Phosphotyrosine-binding domain (PTB)"/>
    <property type="match status" value="1"/>
</dbReference>
<dbReference type="SUPFAM" id="SSF54236">
    <property type="entry name" value="Ubiquitin-like"/>
    <property type="match status" value="1"/>
</dbReference>
<keyword evidence="3" id="KW-1185">Reference proteome</keyword>
<dbReference type="RefSeq" id="XP_018709037.1">
    <property type="nucleotide sequence ID" value="XM_018844587.1"/>
</dbReference>
<gene>
    <name evidence="2" type="ORF">ISF_00980</name>
</gene>
<dbReference type="GeneID" id="30017272"/>
<feature type="compositionally biased region" description="Polar residues" evidence="1">
    <location>
        <begin position="48"/>
        <end position="60"/>
    </location>
</feature>
<dbReference type="EMBL" id="AZHB01000001">
    <property type="protein sequence ID" value="OAA74079.1"/>
    <property type="molecule type" value="Genomic_DNA"/>
</dbReference>
<feature type="region of interest" description="Disordered" evidence="1">
    <location>
        <begin position="554"/>
        <end position="606"/>
    </location>
</feature>
<dbReference type="PANTHER" id="PTHR38700:SF1">
    <property type="entry name" value="PH DOMAIN-CONTAINING PROTEIN"/>
    <property type="match status" value="1"/>
</dbReference>
<evidence type="ECO:0000256" key="1">
    <source>
        <dbReference type="SAM" id="MobiDB-lite"/>
    </source>
</evidence>
<feature type="compositionally biased region" description="Pro residues" evidence="1">
    <location>
        <begin position="886"/>
        <end position="895"/>
    </location>
</feature>
<sequence length="909" mass="97693">MATEVAAPTERPSSTSRYRMLRGKSVSAPRALDIFHDGRDKADGSPLSRPQTSSGHTSKAGTFGGAEEKSAAPPLPDDVPPLPSSYALAPKPVNIPLPPSPLPLKIVKQQKPAQVRAVEDDAAKRSTETPLGEEEPPMTPLQQVKSKLSKGLIFGAGGKKEQQETTEPLPGVETMQTEVQRKIAEQKRQDLARLQATLLTTTPTLKPKTSLFSLFSRGRKSSTPTPSASSPITAAPDTPSSLATTVFSSRGNSLETTESAKFSDQLCQGMPYTPERATPPVIRTSSQTFERLEHVNADVEFQRVAVRCQSSTINLAVSNETTAVDILDMASAMTRHRIDPASSVVVESYLVLGLERRLRRYERVRDVMNTWDSDHENSLLVLSCPTASSSAALAAGSSGDSDLDIDPVADSAEPPAGFHNLELHLSSRPGKWSKRWITLKDNGQMYSAKTEDAQPGEDDDDADCMPLCHLSDFDIYSPKEIEVRQSVRPPKRLCYALKSQQRSAQVADEADFVHFIATDSEEMAARFYEAVHHWRSWLLATRKLALDRKMSAPAPRISFQNPPPTAAPPAAVTPAAAPPTAAAATKAESSEAAADKPRFLNRDPSSGAVFKIGSFEPLLDMDNIEQLAAEARKRMPVELPKPAVVEEQKDAIPPTPDRPPPATPGSKAKNQAKSSHDSSPTSVYRISPGPAPSDSVPSPPLSRSGSFGIDSLVFDDFPDAKPEPKSWFPSAAEHTAKLRKDLPPPPPPAPPSPPMFRRPGTADAATPLHPHHNQRRAANGLPPIDTRFLEPPRPFEYFGIPPPKPGGAGPPMYRGPGGPRAGRPMPRPLINPMGSGEMGPGGARARSRSNAANSGRVPGGRPMVPPVPSVANRSMARDAPSQAPSVPLPVHPPYQPQRGMPAAQPVSQR</sequence>
<feature type="compositionally biased region" description="Pro residues" evidence="1">
    <location>
        <begin position="743"/>
        <end position="756"/>
    </location>
</feature>
<feature type="compositionally biased region" description="Pro residues" evidence="1">
    <location>
        <begin position="653"/>
        <end position="663"/>
    </location>
</feature>
<feature type="compositionally biased region" description="Low complexity" evidence="1">
    <location>
        <begin position="221"/>
        <end position="240"/>
    </location>
</feature>
<protein>
    <recommendedName>
        <fullName evidence="4">PH domain-containing protein</fullName>
    </recommendedName>
</protein>
<feature type="region of interest" description="Disordered" evidence="1">
    <location>
        <begin position="643"/>
        <end position="909"/>
    </location>
</feature>
<dbReference type="AlphaFoldDB" id="A0A162N1N0"/>
<dbReference type="Gene3D" id="3.10.20.90">
    <property type="entry name" value="Phosphatidylinositol 3-kinase Catalytic Subunit, Chain A, domain 1"/>
    <property type="match status" value="1"/>
</dbReference>
<feature type="compositionally biased region" description="Basic and acidic residues" evidence="1">
    <location>
        <begin position="117"/>
        <end position="127"/>
    </location>
</feature>
<accession>A0A162N1N0</accession>
<feature type="region of interest" description="Disordered" evidence="1">
    <location>
        <begin position="213"/>
        <end position="240"/>
    </location>
</feature>
<dbReference type="OrthoDB" id="43122at2759"/>
<dbReference type="Proteomes" id="UP000076744">
    <property type="component" value="Unassembled WGS sequence"/>
</dbReference>
<evidence type="ECO:0008006" key="4">
    <source>
        <dbReference type="Google" id="ProtNLM"/>
    </source>
</evidence>
<dbReference type="InterPro" id="IPR029071">
    <property type="entry name" value="Ubiquitin-like_domsf"/>
</dbReference>
<name>A0A162N1N0_CORFA</name>
<feature type="compositionally biased region" description="Polar residues" evidence="1">
    <location>
        <begin position="668"/>
        <end position="684"/>
    </location>
</feature>
<proteinExistence type="predicted"/>
<feature type="region of interest" description="Disordered" evidence="1">
    <location>
        <begin position="1"/>
        <end position="93"/>
    </location>
</feature>